<dbReference type="SUPFAM" id="SSF51230">
    <property type="entry name" value="Single hybrid motif"/>
    <property type="match status" value="1"/>
</dbReference>
<comment type="similarity">
    <text evidence="2 7">Belongs to the 2-oxoacid dehydrogenase family.</text>
</comment>
<dbReference type="Pfam" id="PF00364">
    <property type="entry name" value="Biotin_lipoyl"/>
    <property type="match status" value="1"/>
</dbReference>
<evidence type="ECO:0000256" key="1">
    <source>
        <dbReference type="ARBA" id="ARBA00001938"/>
    </source>
</evidence>
<comment type="subunit">
    <text evidence="3">Forms a 24-polypeptide structural core with octahedral symmetry.</text>
</comment>
<dbReference type="InterPro" id="IPR004167">
    <property type="entry name" value="PSBD"/>
</dbReference>
<dbReference type="PROSITE" id="PS00189">
    <property type="entry name" value="LIPOYL"/>
    <property type="match status" value="1"/>
</dbReference>
<dbReference type="EC" id="2.3.1.-" evidence="7"/>
<comment type="caution">
    <text evidence="10">The sequence shown here is derived from an EMBL/GenBank/DDBJ whole genome shotgun (WGS) entry which is preliminary data.</text>
</comment>
<dbReference type="InterPro" id="IPR003016">
    <property type="entry name" value="2-oxoA_DH_lipoyl-BS"/>
</dbReference>
<dbReference type="EMBL" id="JANEYT010000041">
    <property type="protein sequence ID" value="MCQ1059618.1"/>
    <property type="molecule type" value="Genomic_DNA"/>
</dbReference>
<sequence length="382" mass="41165">MKTFNLPDLGEGLAESEIVQWHVNIGDYVEVDQVVLTVETAKATVEVPAPYSGKIISRHGNAGDVIGIGSLLLEIEESTASATLKEKSAAPQTDAATVVGTVAQESHDINVDEFWVGNSLQQNTNHPLSAMPSARLLAQKLGVELSTITGSGPDGVILDRDVYNACDKQLPGTEVLKGARRSMVSAMSESHHSIAAVTITEEASLAAWLPEQDITCRLVQAIVEACQQEPALNAWFDAETMTRCLHHTVNIGIAVDSKHGLYVPVLRHADEFSTKGIRQWVDSTVAGIRERKIGREQLQHATITLSNFGAIAGIFATPVVTPPQVAIVGAGRIIEKVVLERGEVKSIKTLPLSMTFDHRACTGGEAARFINVLVRHLQRPEL</sequence>
<dbReference type="SUPFAM" id="SSF47005">
    <property type="entry name" value="Peripheral subunit-binding domain of 2-oxo acid dehydrogenase complex"/>
    <property type="match status" value="1"/>
</dbReference>
<keyword evidence="11" id="KW-1185">Reference proteome</keyword>
<dbReference type="SUPFAM" id="SSF52777">
    <property type="entry name" value="CoA-dependent acyltransferases"/>
    <property type="match status" value="1"/>
</dbReference>
<reference evidence="10 11" key="1">
    <citation type="submission" date="2022-07" db="EMBL/GenBank/DDBJ databases">
        <title>Photobacterium pectinilyticum sp. nov., a marine bacterium isolated from surface seawater of Qingdao offshore.</title>
        <authorList>
            <person name="Wang X."/>
        </authorList>
    </citation>
    <scope>NUCLEOTIDE SEQUENCE [LARGE SCALE GENOMIC DNA]</scope>
    <source>
        <strain evidence="10 11">ZSDE20</strain>
    </source>
</reference>
<dbReference type="Pfam" id="PF00198">
    <property type="entry name" value="2-oxoacid_dh"/>
    <property type="match status" value="1"/>
</dbReference>
<evidence type="ECO:0000313" key="11">
    <source>
        <dbReference type="Proteomes" id="UP001524460"/>
    </source>
</evidence>
<evidence type="ECO:0000256" key="3">
    <source>
        <dbReference type="ARBA" id="ARBA00011484"/>
    </source>
</evidence>
<dbReference type="Pfam" id="PF02817">
    <property type="entry name" value="E3_binding"/>
    <property type="match status" value="1"/>
</dbReference>
<dbReference type="InterPro" id="IPR000089">
    <property type="entry name" value="Biotin_lipoyl"/>
</dbReference>
<dbReference type="RefSeq" id="WP_255043699.1">
    <property type="nucleotide sequence ID" value="NZ_JANEYT010000041.1"/>
</dbReference>
<evidence type="ECO:0000256" key="2">
    <source>
        <dbReference type="ARBA" id="ARBA00007317"/>
    </source>
</evidence>
<feature type="domain" description="Peripheral subunit-binding (PSBD)" evidence="9">
    <location>
        <begin position="129"/>
        <end position="166"/>
    </location>
</feature>
<evidence type="ECO:0000256" key="7">
    <source>
        <dbReference type="RuleBase" id="RU003423"/>
    </source>
</evidence>
<dbReference type="CDD" id="cd06849">
    <property type="entry name" value="lipoyl_domain"/>
    <property type="match status" value="1"/>
</dbReference>
<evidence type="ECO:0000259" key="9">
    <source>
        <dbReference type="PROSITE" id="PS51826"/>
    </source>
</evidence>
<proteinExistence type="inferred from homology"/>
<dbReference type="Gene3D" id="3.30.559.10">
    <property type="entry name" value="Chloramphenicol acetyltransferase-like domain"/>
    <property type="match status" value="1"/>
</dbReference>
<keyword evidence="5 7" id="KW-0450">Lipoyl</keyword>
<dbReference type="InterPro" id="IPR011053">
    <property type="entry name" value="Single_hybrid_motif"/>
</dbReference>
<dbReference type="PROSITE" id="PS50968">
    <property type="entry name" value="BIOTINYL_LIPOYL"/>
    <property type="match status" value="1"/>
</dbReference>
<protein>
    <recommendedName>
        <fullName evidence="7">Dihydrolipoamide acetyltransferase component of pyruvate dehydrogenase complex</fullName>
        <ecNumber evidence="7">2.3.1.-</ecNumber>
    </recommendedName>
</protein>
<keyword evidence="4 7" id="KW-0808">Transferase</keyword>
<dbReference type="Proteomes" id="UP001524460">
    <property type="component" value="Unassembled WGS sequence"/>
</dbReference>
<dbReference type="PANTHER" id="PTHR43178">
    <property type="entry name" value="DIHYDROLIPOAMIDE ACETYLTRANSFERASE COMPONENT OF PYRUVATE DEHYDROGENASE COMPLEX"/>
    <property type="match status" value="1"/>
</dbReference>
<evidence type="ECO:0000259" key="8">
    <source>
        <dbReference type="PROSITE" id="PS50968"/>
    </source>
</evidence>
<evidence type="ECO:0000256" key="4">
    <source>
        <dbReference type="ARBA" id="ARBA00022679"/>
    </source>
</evidence>
<dbReference type="PROSITE" id="PS51826">
    <property type="entry name" value="PSBD"/>
    <property type="match status" value="1"/>
</dbReference>
<organism evidence="10 11">
    <name type="scientific">Photobacterium pectinilyticum</name>
    <dbReference type="NCBI Taxonomy" id="2906793"/>
    <lineage>
        <taxon>Bacteria</taxon>
        <taxon>Pseudomonadati</taxon>
        <taxon>Pseudomonadota</taxon>
        <taxon>Gammaproteobacteria</taxon>
        <taxon>Vibrionales</taxon>
        <taxon>Vibrionaceae</taxon>
        <taxon>Photobacterium</taxon>
    </lineage>
</organism>
<name>A0ABT1N4F6_9GAMM</name>
<dbReference type="InterPro" id="IPR036625">
    <property type="entry name" value="E3-bd_dom_sf"/>
</dbReference>
<dbReference type="Gene3D" id="2.40.50.100">
    <property type="match status" value="1"/>
</dbReference>
<dbReference type="Gene3D" id="4.10.320.10">
    <property type="entry name" value="E3-binding domain"/>
    <property type="match status" value="1"/>
</dbReference>
<evidence type="ECO:0000313" key="10">
    <source>
        <dbReference type="EMBL" id="MCQ1059618.1"/>
    </source>
</evidence>
<keyword evidence="6 7" id="KW-0012">Acyltransferase</keyword>
<dbReference type="InterPro" id="IPR050743">
    <property type="entry name" value="2-oxoacid_DH_E2_comp"/>
</dbReference>
<evidence type="ECO:0000256" key="6">
    <source>
        <dbReference type="ARBA" id="ARBA00023315"/>
    </source>
</evidence>
<evidence type="ECO:0000256" key="5">
    <source>
        <dbReference type="ARBA" id="ARBA00022823"/>
    </source>
</evidence>
<dbReference type="InterPro" id="IPR023213">
    <property type="entry name" value="CAT-like_dom_sf"/>
</dbReference>
<gene>
    <name evidence="10" type="ORF">NHN17_16345</name>
</gene>
<dbReference type="PANTHER" id="PTHR43178:SF12">
    <property type="entry name" value="DIHYDROLIPOAMIDE ACETYLTRANSFERASE COMPONENT OF PYRUVATE DEHYDROGENASE COMPLEX"/>
    <property type="match status" value="1"/>
</dbReference>
<comment type="cofactor">
    <cofactor evidence="1 7">
        <name>(R)-lipoate</name>
        <dbReference type="ChEBI" id="CHEBI:83088"/>
    </cofactor>
</comment>
<accession>A0ABT1N4F6</accession>
<dbReference type="InterPro" id="IPR001078">
    <property type="entry name" value="2-oxoacid_DH_actylTfrase"/>
</dbReference>
<feature type="domain" description="Lipoyl-binding" evidence="8">
    <location>
        <begin position="1"/>
        <end position="76"/>
    </location>
</feature>